<name>A0ACD5WG83_AVESA</name>
<sequence length="724" mass="81026">MDQACKGIHSFMVMTSRASRGGSRRQSAQAGQAHEEEEEELSFDNYSGELDAIYGDDVDLDISTSNRNIRGRNPTNDQDGTEGRRTRRKRLQRLTSEQTHMLQGFFIICSHPDEFQRRELSGTTGLTTQQVKYWFQNKRIQVKNLREKEETFRLKVQNVMLWNENQKLKQAQRTTYCPVCDSRPQNQLHPDMQRLKEENDWMKLEISRLHAETIAESKRSFQLESSAESVVARQNDTQMIVELAQNAMHEFVTLCESHGPLWLPVPGGSFEILNKMVYAQKFGGKNSTDIIGFKTEATRADAVVMMNAKKMMDYLMDTECYVSLCPGILSSAKTIKVYKWPTNAGSYDGSIHLMTTETVFPSPLVPSRKCTFVRHCRELQNGSVVVVDVSLDAGDGTFFKCRKMPSGVLIQPLERNSCKVIAIEHVLVDDTGVHELYRPCLSGLMFGARRWVTSIKRQCVRIRDVFLVTGAALRTNSNGRKTLMKLADDLLVCYSNSIAVLPEDAWTIMRGAGTDQDIKITHRRDPDRSNTAIVSVSASFQLPMPLRVTFDLLRNNMLRPKWDVLVSGGVVREEVRVSSSLEADDAVSILHVKHNMGNIMILQNSCYDVTGSFIVYSPIDNQLMNKIMSPGGMAERMVSIYPTGFSLLPVGESAQGGIGLGEDGETLVTVGFQILQKLARGTGLYPRSVTTAISLMSGNIATIKKSLINSNPILYSSGQDPSPI</sequence>
<dbReference type="EnsemblPlants" id="AVESA.00010b.r2.4AG0634360.1">
    <property type="protein sequence ID" value="AVESA.00010b.r2.4AG0634360.1.CDS"/>
    <property type="gene ID" value="AVESA.00010b.r2.4AG0634360"/>
</dbReference>
<proteinExistence type="predicted"/>
<protein>
    <submittedName>
        <fullName evidence="1">Uncharacterized protein</fullName>
    </submittedName>
</protein>
<dbReference type="Proteomes" id="UP001732700">
    <property type="component" value="Chromosome 4A"/>
</dbReference>
<reference evidence="1" key="1">
    <citation type="submission" date="2021-05" db="EMBL/GenBank/DDBJ databases">
        <authorList>
            <person name="Scholz U."/>
            <person name="Mascher M."/>
            <person name="Fiebig A."/>
        </authorList>
    </citation>
    <scope>NUCLEOTIDE SEQUENCE [LARGE SCALE GENOMIC DNA]</scope>
</reference>
<organism evidence="1 2">
    <name type="scientific">Avena sativa</name>
    <name type="common">Oat</name>
    <dbReference type="NCBI Taxonomy" id="4498"/>
    <lineage>
        <taxon>Eukaryota</taxon>
        <taxon>Viridiplantae</taxon>
        <taxon>Streptophyta</taxon>
        <taxon>Embryophyta</taxon>
        <taxon>Tracheophyta</taxon>
        <taxon>Spermatophyta</taxon>
        <taxon>Magnoliopsida</taxon>
        <taxon>Liliopsida</taxon>
        <taxon>Poales</taxon>
        <taxon>Poaceae</taxon>
        <taxon>BOP clade</taxon>
        <taxon>Pooideae</taxon>
        <taxon>Poodae</taxon>
        <taxon>Poeae</taxon>
        <taxon>Poeae Chloroplast Group 1 (Aveneae type)</taxon>
        <taxon>Aveninae</taxon>
        <taxon>Avena</taxon>
    </lineage>
</organism>
<keyword evidence="2" id="KW-1185">Reference proteome</keyword>
<evidence type="ECO:0000313" key="2">
    <source>
        <dbReference type="Proteomes" id="UP001732700"/>
    </source>
</evidence>
<reference evidence="1" key="2">
    <citation type="submission" date="2025-09" db="UniProtKB">
        <authorList>
            <consortium name="EnsemblPlants"/>
        </authorList>
    </citation>
    <scope>IDENTIFICATION</scope>
</reference>
<evidence type="ECO:0000313" key="1">
    <source>
        <dbReference type="EnsemblPlants" id="AVESA.00010b.r2.4AG0634360.1.CDS"/>
    </source>
</evidence>
<accession>A0ACD5WG83</accession>